<dbReference type="Gene3D" id="3.40.50.450">
    <property type="match status" value="1"/>
</dbReference>
<feature type="domain" description="EF-hand" evidence="2">
    <location>
        <begin position="326"/>
        <end position="361"/>
    </location>
</feature>
<feature type="region of interest" description="Disordered" evidence="1">
    <location>
        <begin position="132"/>
        <end position="151"/>
    </location>
</feature>
<dbReference type="Pfam" id="PF15891">
    <property type="entry name" value="Nuc_deoxyri_tr2"/>
    <property type="match status" value="1"/>
</dbReference>
<evidence type="ECO:0000256" key="1">
    <source>
        <dbReference type="SAM" id="MobiDB-lite"/>
    </source>
</evidence>
<dbReference type="EMBL" id="GEBQ01003752">
    <property type="protein sequence ID" value="JAT36225.1"/>
    <property type="molecule type" value="Transcribed_RNA"/>
</dbReference>
<dbReference type="EMBL" id="GEBQ01029335">
    <property type="protein sequence ID" value="JAT10642.1"/>
    <property type="molecule type" value="Transcribed_RNA"/>
</dbReference>
<proteinExistence type="predicted"/>
<organism evidence="3">
    <name type="scientific">Graphocephala atropunctata</name>
    <dbReference type="NCBI Taxonomy" id="36148"/>
    <lineage>
        <taxon>Eukaryota</taxon>
        <taxon>Metazoa</taxon>
        <taxon>Ecdysozoa</taxon>
        <taxon>Arthropoda</taxon>
        <taxon>Hexapoda</taxon>
        <taxon>Insecta</taxon>
        <taxon>Pterygota</taxon>
        <taxon>Neoptera</taxon>
        <taxon>Paraneoptera</taxon>
        <taxon>Hemiptera</taxon>
        <taxon>Auchenorrhyncha</taxon>
        <taxon>Membracoidea</taxon>
        <taxon>Cicadellidae</taxon>
        <taxon>Cicadellinae</taxon>
        <taxon>Cicadellini</taxon>
        <taxon>Graphocephala</taxon>
    </lineage>
</organism>
<gene>
    <name evidence="4" type="ORF">g.43419</name>
    <name evidence="3" type="ORF">g.43420</name>
</gene>
<dbReference type="PANTHER" id="PTHR36300:SF1">
    <property type="entry name" value="RAW, ISOFORM A"/>
    <property type="match status" value="1"/>
</dbReference>
<evidence type="ECO:0000313" key="3">
    <source>
        <dbReference type="EMBL" id="JAT10642.1"/>
    </source>
</evidence>
<name>A0A1B6KGP8_9HEMI</name>
<sequence>MSLVRPRPRLRLRPSCPSAGTATRPVSAVTSLPWQPDHTLTRRAAHFAREVYSVWCARVGSVSRHLPADQIQSLLNEMQLYPTQAQVCEMLQCAQDCTDRSSPAHLTFGEFCLFATELKRCYHRGVPKSSHLARKLERDGKEKKKRSRKMSKSVLAKHEVFLGGSCNPTTWRHDVAIPLFTGLGITYYNPQVEDWSVELVEQEHEAKQTATVLFYVIDSQTRNVVGMIEAAAFAGARRRLVLVIKPYKPSQTIGGEQISHLEYDELSGSLLVLKSLVERQGIPVFNNIPVAVKCTAKILRDNINMQDLVSADLKQPVNNGHMQVAEKLFKLREAFNNRDTTGSGRISLADVCMAYRLMTNRKLSVSELKGLVSSTSDCKQQPVQVNFEEFCAIIAELKSGDAHNNNNNNGSSESENHLCSFLINPFMRFIEWALCSRPPRSLSVDNSSLRDVFLAGDFTDLAIPSLKRHGLSYHRLEEVSDGQPDLAAIDNSFVLLFIITGQSRSLSVMTMAGHYIGLGCNVILCIQHIEEDLVLNGEKMSKQAVSDYNRGRIYLKDLAHRDNIPVYHTVDEAVTCAIEKCQSR</sequence>
<dbReference type="SUPFAM" id="SSF47473">
    <property type="entry name" value="EF-hand"/>
    <property type="match status" value="1"/>
</dbReference>
<dbReference type="InterPro" id="IPR039470">
    <property type="entry name" value="Nuc_deoxyri_tr2"/>
</dbReference>
<protein>
    <recommendedName>
        <fullName evidence="2">EF-hand domain-containing protein</fullName>
    </recommendedName>
</protein>
<dbReference type="PANTHER" id="PTHR36300">
    <property type="entry name" value="RAW, ISOFORM A"/>
    <property type="match status" value="1"/>
</dbReference>
<accession>A0A1B6KGP8</accession>
<dbReference type="GO" id="GO:0005509">
    <property type="term" value="F:calcium ion binding"/>
    <property type="evidence" value="ECO:0007669"/>
    <property type="project" value="InterPro"/>
</dbReference>
<reference evidence="3" key="1">
    <citation type="submission" date="2015-11" db="EMBL/GenBank/DDBJ databases">
        <title>De novo transcriptome assembly of four potential Pierce s Disease insect vectors from Arizona vineyards.</title>
        <authorList>
            <person name="Tassone E.E."/>
        </authorList>
    </citation>
    <scope>NUCLEOTIDE SEQUENCE</scope>
</reference>
<dbReference type="GO" id="GO:0005886">
    <property type="term" value="C:plasma membrane"/>
    <property type="evidence" value="ECO:0007669"/>
    <property type="project" value="TreeGrafter"/>
</dbReference>
<dbReference type="InterPro" id="IPR011992">
    <property type="entry name" value="EF-hand-dom_pair"/>
</dbReference>
<evidence type="ECO:0000259" key="2">
    <source>
        <dbReference type="PROSITE" id="PS50222"/>
    </source>
</evidence>
<dbReference type="FunFam" id="3.40.50.450:FF:000017">
    <property type="entry name" value="Raw, isoform D"/>
    <property type="match status" value="1"/>
</dbReference>
<dbReference type="InterPro" id="IPR002048">
    <property type="entry name" value="EF_hand_dom"/>
</dbReference>
<dbReference type="Gene3D" id="1.10.238.10">
    <property type="entry name" value="EF-hand"/>
    <property type="match status" value="1"/>
</dbReference>
<evidence type="ECO:0000313" key="4">
    <source>
        <dbReference type="EMBL" id="JAT36225.1"/>
    </source>
</evidence>
<dbReference type="AlphaFoldDB" id="A0A1B6KGP8"/>
<dbReference type="PROSITE" id="PS50222">
    <property type="entry name" value="EF_HAND_2"/>
    <property type="match status" value="1"/>
</dbReference>